<protein>
    <recommendedName>
        <fullName evidence="1">DUF1835 domain-containing protein</fullName>
    </recommendedName>
</protein>
<accession>A0A238VUR7</accession>
<evidence type="ECO:0000313" key="3">
    <source>
        <dbReference type="Proteomes" id="UP000198384"/>
    </source>
</evidence>
<keyword evidence="3" id="KW-1185">Reference proteome</keyword>
<sequence length="278" mass="32677">MSKIIHVLNGDSSVQLLKESGLEGEIAVWRELLCEGALHTDFASDDFWKKRYTYFKEELGVDRLEYYDKTIKEILKIEDISGLDEVVLWFEYDLFCQINLLAACSYLLKDFRKDVKLSLVCVGRVKGKENLQALTDFSPKDFVELYKNRLNLSKSNLIFAEECWKLYAENDVEKLKNFNFRNPKFQYLQAAINQHLKRFPTENGLNEIQQKIIEIINSKALTENEIVRELLIWQQTETVYGFGDVQYILELKKLQDFYTIKDAKYFVTTKAKKLLTIE</sequence>
<dbReference type="RefSeq" id="WP_089380249.1">
    <property type="nucleotide sequence ID" value="NZ_FZNT01000002.1"/>
</dbReference>
<dbReference type="Pfam" id="PF08874">
    <property type="entry name" value="DUF1835"/>
    <property type="match status" value="1"/>
</dbReference>
<dbReference type="AlphaFoldDB" id="A0A238VUR7"/>
<organism evidence="2 3">
    <name type="scientific">Lutibacter agarilyticus</name>
    <dbReference type="NCBI Taxonomy" id="1109740"/>
    <lineage>
        <taxon>Bacteria</taxon>
        <taxon>Pseudomonadati</taxon>
        <taxon>Bacteroidota</taxon>
        <taxon>Flavobacteriia</taxon>
        <taxon>Flavobacteriales</taxon>
        <taxon>Flavobacteriaceae</taxon>
        <taxon>Lutibacter</taxon>
    </lineage>
</organism>
<feature type="domain" description="DUF1835" evidence="1">
    <location>
        <begin position="5"/>
        <end position="115"/>
    </location>
</feature>
<dbReference type="InterPro" id="IPR014973">
    <property type="entry name" value="DUF1835"/>
</dbReference>
<dbReference type="OrthoDB" id="127805at2"/>
<gene>
    <name evidence="2" type="ORF">SAMN06265371_10231</name>
</gene>
<evidence type="ECO:0000259" key="1">
    <source>
        <dbReference type="Pfam" id="PF08874"/>
    </source>
</evidence>
<proteinExistence type="predicted"/>
<reference evidence="2 3" key="1">
    <citation type="submission" date="2017-06" db="EMBL/GenBank/DDBJ databases">
        <authorList>
            <person name="Kim H.J."/>
            <person name="Triplett B.A."/>
        </authorList>
    </citation>
    <scope>NUCLEOTIDE SEQUENCE [LARGE SCALE GENOMIC DNA]</scope>
    <source>
        <strain evidence="2 3">DSM 29150</strain>
    </source>
</reference>
<evidence type="ECO:0000313" key="2">
    <source>
        <dbReference type="EMBL" id="SNR37219.1"/>
    </source>
</evidence>
<dbReference type="EMBL" id="FZNT01000002">
    <property type="protein sequence ID" value="SNR37219.1"/>
    <property type="molecule type" value="Genomic_DNA"/>
</dbReference>
<dbReference type="Proteomes" id="UP000198384">
    <property type="component" value="Unassembled WGS sequence"/>
</dbReference>
<name>A0A238VUR7_9FLAO</name>